<keyword evidence="2" id="KW-0732">Signal</keyword>
<organism evidence="4 5">
    <name type="scientific">Albula goreensis</name>
    <dbReference type="NCBI Taxonomy" id="1534307"/>
    <lineage>
        <taxon>Eukaryota</taxon>
        <taxon>Metazoa</taxon>
        <taxon>Chordata</taxon>
        <taxon>Craniata</taxon>
        <taxon>Vertebrata</taxon>
        <taxon>Euteleostomi</taxon>
        <taxon>Actinopterygii</taxon>
        <taxon>Neopterygii</taxon>
        <taxon>Teleostei</taxon>
        <taxon>Albuliformes</taxon>
        <taxon>Albulidae</taxon>
        <taxon>Albula</taxon>
    </lineage>
</organism>
<name>A0A8T3DZ55_9TELE</name>
<dbReference type="Gene3D" id="2.60.40.10">
    <property type="entry name" value="Immunoglobulins"/>
    <property type="match status" value="1"/>
</dbReference>
<feature type="domain" description="Immunoglobulin V-set" evidence="3">
    <location>
        <begin position="32"/>
        <end position="119"/>
    </location>
</feature>
<dbReference type="Proteomes" id="UP000829720">
    <property type="component" value="Unassembled WGS sequence"/>
</dbReference>
<feature type="compositionally biased region" description="Basic and acidic residues" evidence="1">
    <location>
        <begin position="240"/>
        <end position="252"/>
    </location>
</feature>
<proteinExistence type="predicted"/>
<dbReference type="InterPro" id="IPR013783">
    <property type="entry name" value="Ig-like_fold"/>
</dbReference>
<feature type="region of interest" description="Disordered" evidence="1">
    <location>
        <begin position="221"/>
        <end position="252"/>
    </location>
</feature>
<reference evidence="4" key="1">
    <citation type="submission" date="2021-01" db="EMBL/GenBank/DDBJ databases">
        <authorList>
            <person name="Zahm M."/>
            <person name="Roques C."/>
            <person name="Cabau C."/>
            <person name="Klopp C."/>
            <person name="Donnadieu C."/>
            <person name="Jouanno E."/>
            <person name="Lampietro C."/>
            <person name="Louis A."/>
            <person name="Herpin A."/>
            <person name="Echchiki A."/>
            <person name="Berthelot C."/>
            <person name="Parey E."/>
            <person name="Roest-Crollius H."/>
            <person name="Braasch I."/>
            <person name="Postlethwait J."/>
            <person name="Bobe J."/>
            <person name="Montfort J."/>
            <person name="Bouchez O."/>
            <person name="Begum T."/>
            <person name="Mejri S."/>
            <person name="Adams A."/>
            <person name="Chen W.-J."/>
            <person name="Guiguen Y."/>
        </authorList>
    </citation>
    <scope>NUCLEOTIDE SEQUENCE</scope>
    <source>
        <tissue evidence="4">Blood</tissue>
    </source>
</reference>
<gene>
    <name evidence="4" type="ORF">AGOR_G00043790</name>
</gene>
<accession>A0A8T3DZ55</accession>
<dbReference type="Pfam" id="PF07686">
    <property type="entry name" value="V-set"/>
    <property type="match status" value="1"/>
</dbReference>
<evidence type="ECO:0000259" key="3">
    <source>
        <dbReference type="Pfam" id="PF07686"/>
    </source>
</evidence>
<feature type="signal peptide" evidence="2">
    <location>
        <begin position="1"/>
        <end position="28"/>
    </location>
</feature>
<evidence type="ECO:0000256" key="2">
    <source>
        <dbReference type="SAM" id="SignalP"/>
    </source>
</evidence>
<feature type="compositionally biased region" description="Polar residues" evidence="1">
    <location>
        <begin position="224"/>
        <end position="239"/>
    </location>
</feature>
<dbReference type="SUPFAM" id="SSF48726">
    <property type="entry name" value="Immunoglobulin"/>
    <property type="match status" value="1"/>
</dbReference>
<sequence>MYRGSSRPSWVSVFLWLLLHSLPDLSASSSPPLWISSYVGHEATLPCNWTSLMQTAQQPDLSPYLQWRTPKESVFEMREEERYEGIHFRGRVGVEVQHFKNGDCSLLMREVQFSDTGRYDSFITVGRRRRRRSFIDSVQLIVRDHKYKEVLKEGQNLELELHTHLASTVIFQRAGAPESQMIWERDSGAWGSRDWGSRLTQGDEKRERLILSGVEDGGCWDLQSPGSPWTGSQHSASHSGRSDPYKDQPVRC</sequence>
<evidence type="ECO:0000256" key="1">
    <source>
        <dbReference type="SAM" id="MobiDB-lite"/>
    </source>
</evidence>
<dbReference type="EMBL" id="JAERUA010000003">
    <property type="protein sequence ID" value="KAI1902343.1"/>
    <property type="molecule type" value="Genomic_DNA"/>
</dbReference>
<dbReference type="AlphaFoldDB" id="A0A8T3DZ55"/>
<protein>
    <recommendedName>
        <fullName evidence="3">Immunoglobulin V-set domain-containing protein</fullName>
    </recommendedName>
</protein>
<keyword evidence="5" id="KW-1185">Reference proteome</keyword>
<feature type="chain" id="PRO_5035853852" description="Immunoglobulin V-set domain-containing protein" evidence="2">
    <location>
        <begin position="29"/>
        <end position="252"/>
    </location>
</feature>
<evidence type="ECO:0000313" key="4">
    <source>
        <dbReference type="EMBL" id="KAI1902343.1"/>
    </source>
</evidence>
<evidence type="ECO:0000313" key="5">
    <source>
        <dbReference type="Proteomes" id="UP000829720"/>
    </source>
</evidence>
<comment type="caution">
    <text evidence="4">The sequence shown here is derived from an EMBL/GenBank/DDBJ whole genome shotgun (WGS) entry which is preliminary data.</text>
</comment>
<dbReference type="OrthoDB" id="8951452at2759"/>
<dbReference type="InterPro" id="IPR036179">
    <property type="entry name" value="Ig-like_dom_sf"/>
</dbReference>
<dbReference type="InterPro" id="IPR013106">
    <property type="entry name" value="Ig_V-set"/>
</dbReference>